<dbReference type="InterPro" id="IPR051610">
    <property type="entry name" value="GPI/OXD"/>
</dbReference>
<name>A0A1U7CW77_9BACT</name>
<dbReference type="Pfam" id="PF07883">
    <property type="entry name" value="Cupin_2"/>
    <property type="match status" value="1"/>
</dbReference>
<organism evidence="3 4">
    <name type="scientific">Paludisphaera borealis</name>
    <dbReference type="NCBI Taxonomy" id="1387353"/>
    <lineage>
        <taxon>Bacteria</taxon>
        <taxon>Pseudomonadati</taxon>
        <taxon>Planctomycetota</taxon>
        <taxon>Planctomycetia</taxon>
        <taxon>Isosphaerales</taxon>
        <taxon>Isosphaeraceae</taxon>
        <taxon>Paludisphaera</taxon>
    </lineage>
</organism>
<evidence type="ECO:0000313" key="3">
    <source>
        <dbReference type="EMBL" id="APW63148.1"/>
    </source>
</evidence>
<dbReference type="GO" id="GO:0046872">
    <property type="term" value="F:metal ion binding"/>
    <property type="evidence" value="ECO:0007669"/>
    <property type="project" value="UniProtKB-KW"/>
</dbReference>
<reference evidence="4" key="1">
    <citation type="submission" date="2016-12" db="EMBL/GenBank/DDBJ databases">
        <title>Comparative genomics of four Isosphaeraceae planctomycetes: a common pool of plasmids and glycoside hydrolase genes.</title>
        <authorList>
            <person name="Ivanova A."/>
        </authorList>
    </citation>
    <scope>NUCLEOTIDE SEQUENCE [LARGE SCALE GENOMIC DNA]</scope>
    <source>
        <strain evidence="4">PX4</strain>
    </source>
</reference>
<accession>A0A1U7CW77</accession>
<dbReference type="PANTHER" id="PTHR35848:SF6">
    <property type="entry name" value="CUPIN TYPE-2 DOMAIN-CONTAINING PROTEIN"/>
    <property type="match status" value="1"/>
</dbReference>
<sequence>MSRRIPPFRRSTTLTTLLALALGSGWAWREVVHAKERAALVPSQTIGLDQVPMSVANDQGKPVGKIGLYLQGETEGCSSLVTGRFVIDPGKSPHAPHVHPDEEIMVIESGHGEIFCDGKTTKVGPGSVMFSAPNVSHNINNTGDEPLAFYFVKWVPKTAR</sequence>
<dbReference type="RefSeq" id="WP_168189436.1">
    <property type="nucleotide sequence ID" value="NZ_CP019082.1"/>
</dbReference>
<evidence type="ECO:0000256" key="1">
    <source>
        <dbReference type="ARBA" id="ARBA00022723"/>
    </source>
</evidence>
<evidence type="ECO:0000313" key="4">
    <source>
        <dbReference type="Proteomes" id="UP000186309"/>
    </source>
</evidence>
<dbReference type="STRING" id="1387353.BSF38_04709"/>
<proteinExistence type="predicted"/>
<keyword evidence="1" id="KW-0479">Metal-binding</keyword>
<dbReference type="InterPro" id="IPR013096">
    <property type="entry name" value="Cupin_2"/>
</dbReference>
<dbReference type="AlphaFoldDB" id="A0A1U7CW77"/>
<dbReference type="SUPFAM" id="SSF51182">
    <property type="entry name" value="RmlC-like cupins"/>
    <property type="match status" value="1"/>
</dbReference>
<dbReference type="EMBL" id="CP019082">
    <property type="protein sequence ID" value="APW63148.1"/>
    <property type="molecule type" value="Genomic_DNA"/>
</dbReference>
<evidence type="ECO:0000259" key="2">
    <source>
        <dbReference type="Pfam" id="PF07883"/>
    </source>
</evidence>
<gene>
    <name evidence="3" type="ORF">BSF38_04709</name>
</gene>
<dbReference type="InterPro" id="IPR014710">
    <property type="entry name" value="RmlC-like_jellyroll"/>
</dbReference>
<protein>
    <recommendedName>
        <fullName evidence="2">Cupin type-2 domain-containing protein</fullName>
    </recommendedName>
</protein>
<keyword evidence="4" id="KW-1185">Reference proteome</keyword>
<dbReference type="Gene3D" id="2.60.120.10">
    <property type="entry name" value="Jelly Rolls"/>
    <property type="match status" value="1"/>
</dbReference>
<dbReference type="PANTHER" id="PTHR35848">
    <property type="entry name" value="OXALATE-BINDING PROTEIN"/>
    <property type="match status" value="1"/>
</dbReference>
<dbReference type="KEGG" id="pbor:BSF38_04709"/>
<feature type="domain" description="Cupin type-2" evidence="2">
    <location>
        <begin position="84"/>
        <end position="152"/>
    </location>
</feature>
<dbReference type="Proteomes" id="UP000186309">
    <property type="component" value="Chromosome"/>
</dbReference>
<dbReference type="InterPro" id="IPR011051">
    <property type="entry name" value="RmlC_Cupin_sf"/>
</dbReference>